<dbReference type="AlphaFoldDB" id="A0A9D4JUQ3"/>
<keyword evidence="2" id="KW-1185">Reference proteome</keyword>
<accession>A0A9D4JUQ3</accession>
<dbReference type="Proteomes" id="UP000828390">
    <property type="component" value="Unassembled WGS sequence"/>
</dbReference>
<dbReference type="EMBL" id="JAIWYP010000005">
    <property type="protein sequence ID" value="KAH3820942.1"/>
    <property type="molecule type" value="Genomic_DNA"/>
</dbReference>
<organism evidence="1 2">
    <name type="scientific">Dreissena polymorpha</name>
    <name type="common">Zebra mussel</name>
    <name type="synonym">Mytilus polymorpha</name>
    <dbReference type="NCBI Taxonomy" id="45954"/>
    <lineage>
        <taxon>Eukaryota</taxon>
        <taxon>Metazoa</taxon>
        <taxon>Spiralia</taxon>
        <taxon>Lophotrochozoa</taxon>
        <taxon>Mollusca</taxon>
        <taxon>Bivalvia</taxon>
        <taxon>Autobranchia</taxon>
        <taxon>Heteroconchia</taxon>
        <taxon>Euheterodonta</taxon>
        <taxon>Imparidentia</taxon>
        <taxon>Neoheterodontei</taxon>
        <taxon>Myida</taxon>
        <taxon>Dreissenoidea</taxon>
        <taxon>Dreissenidae</taxon>
        <taxon>Dreissena</taxon>
    </lineage>
</organism>
<gene>
    <name evidence="1" type="ORF">DPMN_122694</name>
</gene>
<protein>
    <submittedName>
        <fullName evidence="1">Uncharacterized protein</fullName>
    </submittedName>
</protein>
<comment type="caution">
    <text evidence="1">The sequence shown here is derived from an EMBL/GenBank/DDBJ whole genome shotgun (WGS) entry which is preliminary data.</text>
</comment>
<reference evidence="1" key="1">
    <citation type="journal article" date="2019" name="bioRxiv">
        <title>The Genome of the Zebra Mussel, Dreissena polymorpha: A Resource for Invasive Species Research.</title>
        <authorList>
            <person name="McCartney M.A."/>
            <person name="Auch B."/>
            <person name="Kono T."/>
            <person name="Mallez S."/>
            <person name="Zhang Y."/>
            <person name="Obille A."/>
            <person name="Becker A."/>
            <person name="Abrahante J.E."/>
            <person name="Garbe J."/>
            <person name="Badalamenti J.P."/>
            <person name="Herman A."/>
            <person name="Mangelson H."/>
            <person name="Liachko I."/>
            <person name="Sullivan S."/>
            <person name="Sone E.D."/>
            <person name="Koren S."/>
            <person name="Silverstein K.A.T."/>
            <person name="Beckman K.B."/>
            <person name="Gohl D.M."/>
        </authorList>
    </citation>
    <scope>NUCLEOTIDE SEQUENCE</scope>
    <source>
        <strain evidence="1">Duluth1</strain>
        <tissue evidence="1">Whole animal</tissue>
    </source>
</reference>
<evidence type="ECO:0000313" key="1">
    <source>
        <dbReference type="EMBL" id="KAH3820942.1"/>
    </source>
</evidence>
<reference evidence="1" key="2">
    <citation type="submission" date="2020-11" db="EMBL/GenBank/DDBJ databases">
        <authorList>
            <person name="McCartney M.A."/>
            <person name="Auch B."/>
            <person name="Kono T."/>
            <person name="Mallez S."/>
            <person name="Becker A."/>
            <person name="Gohl D.M."/>
            <person name="Silverstein K.A.T."/>
            <person name="Koren S."/>
            <person name="Bechman K.B."/>
            <person name="Herman A."/>
            <person name="Abrahante J.E."/>
            <person name="Garbe J."/>
        </authorList>
    </citation>
    <scope>NUCLEOTIDE SEQUENCE</scope>
    <source>
        <strain evidence="1">Duluth1</strain>
        <tissue evidence="1">Whole animal</tissue>
    </source>
</reference>
<sequence length="118" mass="13668">MINFYEEKNAMPPWGHVLQQTRTIFELIQDIIRTNEKFPFPGSQVFQPNGTIFKLVQNIIGTNILTMFHDDWTINVASRVLTNQTINVASRVLTRQMLTTDNGQKAITKAHHEHIVHR</sequence>
<evidence type="ECO:0000313" key="2">
    <source>
        <dbReference type="Proteomes" id="UP000828390"/>
    </source>
</evidence>
<proteinExistence type="predicted"/>
<name>A0A9D4JUQ3_DREPO</name>